<dbReference type="EMBL" id="KI669502">
    <property type="protein sequence ID" value="OCF33990.1"/>
    <property type="molecule type" value="Genomic_DNA"/>
</dbReference>
<reference evidence="2 3" key="1">
    <citation type="submission" date="2013-07" db="EMBL/GenBank/DDBJ databases">
        <title>The Genome Sequence of Cryptococcus heveanensis BCC8398.</title>
        <authorList>
            <consortium name="The Broad Institute Genome Sequencing Platform"/>
            <person name="Cuomo C."/>
            <person name="Litvintseva A."/>
            <person name="Chen Y."/>
            <person name="Heitman J."/>
            <person name="Sun S."/>
            <person name="Springer D."/>
            <person name="Dromer F."/>
            <person name="Young S.K."/>
            <person name="Zeng Q."/>
            <person name="Gargeya S."/>
            <person name="Fitzgerald M."/>
            <person name="Abouelleil A."/>
            <person name="Alvarado L."/>
            <person name="Berlin A.M."/>
            <person name="Chapman S.B."/>
            <person name="Dewar J."/>
            <person name="Goldberg J."/>
            <person name="Griggs A."/>
            <person name="Gujja S."/>
            <person name="Hansen M."/>
            <person name="Howarth C."/>
            <person name="Imamovic A."/>
            <person name="Larimer J."/>
            <person name="McCowan C."/>
            <person name="Murphy C."/>
            <person name="Pearson M."/>
            <person name="Priest M."/>
            <person name="Roberts A."/>
            <person name="Saif S."/>
            <person name="Shea T."/>
            <person name="Sykes S."/>
            <person name="Wortman J."/>
            <person name="Nusbaum C."/>
            <person name="Birren B."/>
        </authorList>
    </citation>
    <scope>NUCLEOTIDE SEQUENCE [LARGE SCALE GENOMIC DNA]</scope>
    <source>
        <strain evidence="2 3">BCC8398</strain>
    </source>
</reference>
<evidence type="ECO:0000256" key="1">
    <source>
        <dbReference type="SAM" id="MobiDB-lite"/>
    </source>
</evidence>
<evidence type="ECO:0000313" key="3">
    <source>
        <dbReference type="Proteomes" id="UP000092666"/>
    </source>
</evidence>
<dbReference type="Proteomes" id="UP000092666">
    <property type="component" value="Unassembled WGS sequence"/>
</dbReference>
<feature type="compositionally biased region" description="Polar residues" evidence="1">
    <location>
        <begin position="12"/>
        <end position="31"/>
    </location>
</feature>
<name>A0A1B9GSE1_9TREE</name>
<proteinExistence type="predicted"/>
<organism evidence="2 3">
    <name type="scientific">Kwoniella heveanensis BCC8398</name>
    <dbReference type="NCBI Taxonomy" id="1296120"/>
    <lineage>
        <taxon>Eukaryota</taxon>
        <taxon>Fungi</taxon>
        <taxon>Dikarya</taxon>
        <taxon>Basidiomycota</taxon>
        <taxon>Agaricomycotina</taxon>
        <taxon>Tremellomycetes</taxon>
        <taxon>Tremellales</taxon>
        <taxon>Cryptococcaceae</taxon>
        <taxon>Kwoniella</taxon>
    </lineage>
</organism>
<feature type="compositionally biased region" description="Low complexity" evidence="1">
    <location>
        <begin position="80"/>
        <end position="94"/>
    </location>
</feature>
<gene>
    <name evidence="2" type="ORF">I316_04336</name>
</gene>
<feature type="compositionally biased region" description="Polar residues" evidence="1">
    <location>
        <begin position="95"/>
        <end position="112"/>
    </location>
</feature>
<accession>A0A1B9GSE1</accession>
<dbReference type="AlphaFoldDB" id="A0A1B9GSE1"/>
<feature type="region of interest" description="Disordered" evidence="1">
    <location>
        <begin position="1"/>
        <end position="122"/>
    </location>
</feature>
<protein>
    <submittedName>
        <fullName evidence="2">Uncharacterized protein</fullName>
    </submittedName>
</protein>
<keyword evidence="3" id="KW-1185">Reference proteome</keyword>
<evidence type="ECO:0000313" key="2">
    <source>
        <dbReference type="EMBL" id="OCF33990.1"/>
    </source>
</evidence>
<reference evidence="3" key="2">
    <citation type="submission" date="2013-12" db="EMBL/GenBank/DDBJ databases">
        <title>Evolution of pathogenesis and genome organization in the Tremellales.</title>
        <authorList>
            <person name="Cuomo C."/>
            <person name="Litvintseva A."/>
            <person name="Heitman J."/>
            <person name="Chen Y."/>
            <person name="Sun S."/>
            <person name="Springer D."/>
            <person name="Dromer F."/>
            <person name="Young S."/>
            <person name="Zeng Q."/>
            <person name="Chapman S."/>
            <person name="Gujja S."/>
            <person name="Saif S."/>
            <person name="Birren B."/>
        </authorList>
    </citation>
    <scope>NUCLEOTIDE SEQUENCE [LARGE SCALE GENOMIC DNA]</scope>
    <source>
        <strain evidence="3">BCC8398</strain>
    </source>
</reference>
<sequence>MPETRSDAYLSEQRTSTSYTAPGSHSTSQLARQMGAASLGETGPGSPRSSAIDAAAELPISPASVGAVSDGGDSTAASPGLSLKSTAKSSTAGSTIVTESQGNAGTSGQTVETETEAEAGPKATGKAILSQYGHITHLPTGPHDRAMALYSAHVTEDPNDPASEESKAAALDFDITEMTGGTFSRTVPHLWQWPSDMDFENPLDYVRAVQMYQKAMSTHIPRHMEDMIRSYKLRRNLPDDAFGYSYDDEETFMNRHPHPSQSEELRGADIDWNKPLEPDWTKYKEDMSKLVGTEELNRKPTLYAMTVMTDGPAYTDNTYSSVIPPKSKLVTVVSDLPGYPASPESRALAEGFAGKLASAVDETAQRARLTSYSNETSPTQRLKNIFAGSYWDITKHTKLLMERLYDSSPEKERFKFVPISFWEYNEAFPNARVTSVQYGDYVSELQRIGGPLVRAPSADDQSRLLVDEPAHLEGVAPTG</sequence>